<feature type="non-terminal residue" evidence="6">
    <location>
        <position position="1"/>
    </location>
</feature>
<organism evidence="6 7">
    <name type="scientific">Candidatus Cellulosilyticum pullistercoris</name>
    <dbReference type="NCBI Taxonomy" id="2838521"/>
    <lineage>
        <taxon>Bacteria</taxon>
        <taxon>Bacillati</taxon>
        <taxon>Bacillota</taxon>
        <taxon>Clostridia</taxon>
        <taxon>Lachnospirales</taxon>
        <taxon>Cellulosilyticaceae</taxon>
        <taxon>Cellulosilyticum</taxon>
    </lineage>
</organism>
<dbReference type="InterPro" id="IPR043795">
    <property type="entry name" value="N-alpha-Ac-DABA-like"/>
</dbReference>
<proteinExistence type="predicted"/>
<dbReference type="GO" id="GO:0016788">
    <property type="term" value="F:hydrolase activity, acting on ester bonds"/>
    <property type="evidence" value="ECO:0007669"/>
    <property type="project" value="InterPro"/>
</dbReference>
<evidence type="ECO:0000259" key="5">
    <source>
        <dbReference type="Pfam" id="PF24827"/>
    </source>
</evidence>
<comment type="caution">
    <text evidence="6">The sequence shown here is derived from an EMBL/GenBank/DDBJ whole genome shotgun (WGS) entry which is preliminary data.</text>
</comment>
<evidence type="ECO:0000256" key="3">
    <source>
        <dbReference type="ARBA" id="ARBA00022801"/>
    </source>
</evidence>
<keyword evidence="4" id="KW-0862">Zinc</keyword>
<evidence type="ECO:0000313" key="6">
    <source>
        <dbReference type="EMBL" id="MBU3803478.1"/>
    </source>
</evidence>
<dbReference type="Pfam" id="PF24827">
    <property type="entry name" value="AstE_AspA_cat"/>
    <property type="match status" value="1"/>
</dbReference>
<dbReference type="PANTHER" id="PTHR37326">
    <property type="entry name" value="BLL3975 PROTEIN"/>
    <property type="match status" value="1"/>
</dbReference>
<dbReference type="PANTHER" id="PTHR37326:SF1">
    <property type="entry name" value="BLL3975 PROTEIN"/>
    <property type="match status" value="1"/>
</dbReference>
<dbReference type="Proteomes" id="UP000824229">
    <property type="component" value="Unassembled WGS sequence"/>
</dbReference>
<evidence type="ECO:0000256" key="2">
    <source>
        <dbReference type="ARBA" id="ARBA00022723"/>
    </source>
</evidence>
<dbReference type="GO" id="GO:0046872">
    <property type="term" value="F:metal ion binding"/>
    <property type="evidence" value="ECO:0007669"/>
    <property type="project" value="UniProtKB-KW"/>
</dbReference>
<dbReference type="InterPro" id="IPR053138">
    <property type="entry name" value="N-alpha-Ac-DABA_deacetylase"/>
</dbReference>
<keyword evidence="3" id="KW-0378">Hydrolase</keyword>
<dbReference type="GO" id="GO:0016811">
    <property type="term" value="F:hydrolase activity, acting on carbon-nitrogen (but not peptide) bonds, in linear amides"/>
    <property type="evidence" value="ECO:0007669"/>
    <property type="project" value="InterPro"/>
</dbReference>
<protein>
    <submittedName>
        <fullName evidence="6">Succinylglutamate desuccinylase/aspartoacylase family protein</fullName>
    </submittedName>
</protein>
<dbReference type="Gene3D" id="3.40.630.10">
    <property type="entry name" value="Zn peptidases"/>
    <property type="match status" value="1"/>
</dbReference>
<dbReference type="CDD" id="cd06254">
    <property type="entry name" value="M14_ASTE_ASPA-like"/>
    <property type="match status" value="1"/>
</dbReference>
<name>A0A9E2NMJ4_9FIRM</name>
<comment type="cofactor">
    <cofactor evidence="1">
        <name>Zn(2+)</name>
        <dbReference type="ChEBI" id="CHEBI:29105"/>
    </cofactor>
</comment>
<feature type="domain" description="Succinylglutamate desuccinylase/Aspartoacylase catalytic" evidence="5">
    <location>
        <begin position="13"/>
        <end position="197"/>
    </location>
</feature>
<accession>A0A9E2NMJ4</accession>
<gene>
    <name evidence="6" type="ORF">H9872_01790</name>
</gene>
<sequence length="291" mass="32375">NMPITIINGIHEGKTILITAGVHGGEYPCIKTAMDLAKEIDPNEVSGQIILVHPVNVAGFIGRNTAVMPVDNKNILRVFPGDQNGTISDKIAYFITHELQDQSDFYLDLHGGDINEDLLPHIYYPGVGEEWVVKTSKKIAKLFDVPYYIKSNTRNGTYTSAALRGVPSLLIERGGCGLCKEEDVKAYKKDILNVLSALEFIKKEITEKQYEPVEIYEAEYIEALNSGCWICYVKAGETIKEGQKLGEVMDFFGNIVDTYYAKYDGIVLYHTVAFSVTESSSLIAYGKDPNR</sequence>
<reference evidence="6" key="2">
    <citation type="submission" date="2021-04" db="EMBL/GenBank/DDBJ databases">
        <authorList>
            <person name="Gilroy R."/>
        </authorList>
    </citation>
    <scope>NUCLEOTIDE SEQUENCE</scope>
    <source>
        <strain evidence="6">B5-657</strain>
    </source>
</reference>
<evidence type="ECO:0000313" key="7">
    <source>
        <dbReference type="Proteomes" id="UP000824229"/>
    </source>
</evidence>
<reference evidence="6" key="1">
    <citation type="journal article" date="2021" name="PeerJ">
        <title>Extensive microbial diversity within the chicken gut microbiome revealed by metagenomics and culture.</title>
        <authorList>
            <person name="Gilroy R."/>
            <person name="Ravi A."/>
            <person name="Getino M."/>
            <person name="Pursley I."/>
            <person name="Horton D.L."/>
            <person name="Alikhan N.F."/>
            <person name="Baker D."/>
            <person name="Gharbi K."/>
            <person name="Hall N."/>
            <person name="Watson M."/>
            <person name="Adriaenssens E.M."/>
            <person name="Foster-Nyarko E."/>
            <person name="Jarju S."/>
            <person name="Secka A."/>
            <person name="Antonio M."/>
            <person name="Oren A."/>
            <person name="Chaudhuri R.R."/>
            <person name="La Ragione R."/>
            <person name="Hildebrand F."/>
            <person name="Pallen M.J."/>
        </authorList>
    </citation>
    <scope>NUCLEOTIDE SEQUENCE</scope>
    <source>
        <strain evidence="6">B5-657</strain>
    </source>
</reference>
<dbReference type="EMBL" id="JAHLFQ010000034">
    <property type="protein sequence ID" value="MBU3803478.1"/>
    <property type="molecule type" value="Genomic_DNA"/>
</dbReference>
<dbReference type="PIRSF" id="PIRSF039012">
    <property type="entry name" value="ASP"/>
    <property type="match status" value="1"/>
</dbReference>
<evidence type="ECO:0000256" key="4">
    <source>
        <dbReference type="ARBA" id="ARBA00022833"/>
    </source>
</evidence>
<keyword evidence="2" id="KW-0479">Metal-binding</keyword>
<evidence type="ECO:0000256" key="1">
    <source>
        <dbReference type="ARBA" id="ARBA00001947"/>
    </source>
</evidence>
<dbReference type="SUPFAM" id="SSF53187">
    <property type="entry name" value="Zn-dependent exopeptidases"/>
    <property type="match status" value="1"/>
</dbReference>
<dbReference type="AlphaFoldDB" id="A0A9E2NMJ4"/>
<dbReference type="InterPro" id="IPR055438">
    <property type="entry name" value="AstE_AspA_cat"/>
</dbReference>